<evidence type="ECO:0000313" key="1">
    <source>
        <dbReference type="EMBL" id="KAJ8672347.1"/>
    </source>
</evidence>
<accession>A0ACC2NMJ7</accession>
<reference evidence="1" key="1">
    <citation type="submission" date="2023-04" db="EMBL/GenBank/DDBJ databases">
        <title>A chromosome-level genome assembly of the parasitoid wasp Eretmocerus hayati.</title>
        <authorList>
            <person name="Zhong Y."/>
            <person name="Liu S."/>
            <person name="Liu Y."/>
        </authorList>
    </citation>
    <scope>NUCLEOTIDE SEQUENCE</scope>
    <source>
        <strain evidence="1">ZJU_SS_LIU_2023</strain>
    </source>
</reference>
<name>A0ACC2NMJ7_9HYME</name>
<comment type="caution">
    <text evidence="1">The sequence shown here is derived from an EMBL/GenBank/DDBJ whole genome shotgun (WGS) entry which is preliminary data.</text>
</comment>
<keyword evidence="2" id="KW-1185">Reference proteome</keyword>
<dbReference type="Proteomes" id="UP001239111">
    <property type="component" value="Chromosome 3"/>
</dbReference>
<dbReference type="EMBL" id="CM056743">
    <property type="protein sequence ID" value="KAJ8672347.1"/>
    <property type="molecule type" value="Genomic_DNA"/>
</dbReference>
<sequence length="119" mass="13923">MIHSPTDPLKRIVNRIYENFGIESHETDSNTRIHPIGVKYLDKGRKDYYECTSIEQGKFKNKRMTINKIIFNGGKYMLVATPFKYLRDFYTKPMKSSKLGIYFATSYDAIVTCYLEDSL</sequence>
<evidence type="ECO:0000313" key="2">
    <source>
        <dbReference type="Proteomes" id="UP001239111"/>
    </source>
</evidence>
<gene>
    <name evidence="1" type="ORF">QAD02_003606</name>
</gene>
<proteinExistence type="predicted"/>
<protein>
    <submittedName>
        <fullName evidence="1">Uncharacterized protein</fullName>
    </submittedName>
</protein>
<organism evidence="1 2">
    <name type="scientific">Eretmocerus hayati</name>
    <dbReference type="NCBI Taxonomy" id="131215"/>
    <lineage>
        <taxon>Eukaryota</taxon>
        <taxon>Metazoa</taxon>
        <taxon>Ecdysozoa</taxon>
        <taxon>Arthropoda</taxon>
        <taxon>Hexapoda</taxon>
        <taxon>Insecta</taxon>
        <taxon>Pterygota</taxon>
        <taxon>Neoptera</taxon>
        <taxon>Endopterygota</taxon>
        <taxon>Hymenoptera</taxon>
        <taxon>Apocrita</taxon>
        <taxon>Proctotrupomorpha</taxon>
        <taxon>Chalcidoidea</taxon>
        <taxon>Aphelinidae</taxon>
        <taxon>Aphelininae</taxon>
        <taxon>Eretmocerus</taxon>
    </lineage>
</organism>